<evidence type="ECO:0000256" key="5">
    <source>
        <dbReference type="ARBA" id="ARBA00023002"/>
    </source>
</evidence>
<keyword evidence="3" id="KW-0479">Metal-binding</keyword>
<dbReference type="InterPro" id="IPR011032">
    <property type="entry name" value="GroES-like_sf"/>
</dbReference>
<dbReference type="GO" id="GO:0046872">
    <property type="term" value="F:metal ion binding"/>
    <property type="evidence" value="ECO:0007669"/>
    <property type="project" value="UniProtKB-KW"/>
</dbReference>
<evidence type="ECO:0000256" key="3">
    <source>
        <dbReference type="ARBA" id="ARBA00022723"/>
    </source>
</evidence>
<organism evidence="7">
    <name type="scientific">marine metagenome</name>
    <dbReference type="NCBI Taxonomy" id="408172"/>
    <lineage>
        <taxon>unclassified sequences</taxon>
        <taxon>metagenomes</taxon>
        <taxon>ecological metagenomes</taxon>
    </lineage>
</organism>
<comment type="similarity">
    <text evidence="2">Belongs to the zinc-containing alcohol dehydrogenase family.</text>
</comment>
<evidence type="ECO:0000256" key="4">
    <source>
        <dbReference type="ARBA" id="ARBA00022833"/>
    </source>
</evidence>
<dbReference type="Pfam" id="PF08240">
    <property type="entry name" value="ADH_N"/>
    <property type="match status" value="1"/>
</dbReference>
<evidence type="ECO:0000313" key="7">
    <source>
        <dbReference type="EMBL" id="SVE05431.1"/>
    </source>
</evidence>
<comment type="cofactor">
    <cofactor evidence="1">
        <name>Zn(2+)</name>
        <dbReference type="ChEBI" id="CHEBI:29105"/>
    </cofactor>
</comment>
<name>A0A383ACT5_9ZZZZ</name>
<dbReference type="GO" id="GO:0016491">
    <property type="term" value="F:oxidoreductase activity"/>
    <property type="evidence" value="ECO:0007669"/>
    <property type="project" value="UniProtKB-KW"/>
</dbReference>
<evidence type="ECO:0000256" key="2">
    <source>
        <dbReference type="ARBA" id="ARBA00008072"/>
    </source>
</evidence>
<protein>
    <recommendedName>
        <fullName evidence="6">Alcohol dehydrogenase-like N-terminal domain-containing protein</fullName>
    </recommendedName>
</protein>
<gene>
    <name evidence="7" type="ORF">METZ01_LOCUS458285</name>
</gene>
<keyword evidence="5" id="KW-0560">Oxidoreductase</keyword>
<evidence type="ECO:0000259" key="6">
    <source>
        <dbReference type="Pfam" id="PF08240"/>
    </source>
</evidence>
<accession>A0A383ACT5</accession>
<reference evidence="7" key="1">
    <citation type="submission" date="2018-05" db="EMBL/GenBank/DDBJ databases">
        <authorList>
            <person name="Lanie J.A."/>
            <person name="Ng W.-L."/>
            <person name="Kazmierczak K.M."/>
            <person name="Andrzejewski T.M."/>
            <person name="Davidsen T.M."/>
            <person name="Wayne K.J."/>
            <person name="Tettelin H."/>
            <person name="Glass J.I."/>
            <person name="Rusch D."/>
            <person name="Podicherti R."/>
            <person name="Tsui H.-C.T."/>
            <person name="Winkler M.E."/>
        </authorList>
    </citation>
    <scope>NUCLEOTIDE SEQUENCE</scope>
</reference>
<evidence type="ECO:0000256" key="1">
    <source>
        <dbReference type="ARBA" id="ARBA00001947"/>
    </source>
</evidence>
<sequence>MKALQLTAPKEFKAIEIEEPDHPGPGAALIRTSRMGICGTDVSCYLGKFPFFDYPRIPGHELGVEVLAVGEGVDNVKPGDRCSVEPYLNCGQCCA</sequence>
<feature type="non-terminal residue" evidence="7">
    <location>
        <position position="95"/>
    </location>
</feature>
<proteinExistence type="inferred from homology"/>
<dbReference type="InterPro" id="IPR013154">
    <property type="entry name" value="ADH-like_N"/>
</dbReference>
<dbReference type="EMBL" id="UINC01191008">
    <property type="protein sequence ID" value="SVE05431.1"/>
    <property type="molecule type" value="Genomic_DNA"/>
</dbReference>
<dbReference type="PANTHER" id="PTHR43350">
    <property type="entry name" value="NAD-DEPENDENT ALCOHOL DEHYDROGENASE"/>
    <property type="match status" value="1"/>
</dbReference>
<feature type="domain" description="Alcohol dehydrogenase-like N-terminal" evidence="6">
    <location>
        <begin position="24"/>
        <end position="93"/>
    </location>
</feature>
<dbReference type="SUPFAM" id="SSF50129">
    <property type="entry name" value="GroES-like"/>
    <property type="match status" value="1"/>
</dbReference>
<dbReference type="Gene3D" id="3.90.180.10">
    <property type="entry name" value="Medium-chain alcohol dehydrogenases, catalytic domain"/>
    <property type="match status" value="1"/>
</dbReference>
<keyword evidence="4" id="KW-0862">Zinc</keyword>
<dbReference type="PANTHER" id="PTHR43350:SF19">
    <property type="entry name" value="D-GULOSIDE 3-DEHYDROGENASE"/>
    <property type="match status" value="1"/>
</dbReference>
<dbReference type="AlphaFoldDB" id="A0A383ACT5"/>